<proteinExistence type="predicted"/>
<dbReference type="Gene3D" id="1.10.287.950">
    <property type="entry name" value="Methyl-accepting chemotaxis protein"/>
    <property type="match status" value="1"/>
</dbReference>
<accession>A0AAD4AJN8</accession>
<dbReference type="GO" id="GO:0006935">
    <property type="term" value="P:chemotaxis"/>
    <property type="evidence" value="ECO:0007669"/>
    <property type="project" value="UniProtKB-ARBA"/>
</dbReference>
<evidence type="ECO:0000259" key="8">
    <source>
        <dbReference type="PROSITE" id="PS50111"/>
    </source>
</evidence>
<evidence type="ECO:0000256" key="1">
    <source>
        <dbReference type="ARBA" id="ARBA00004141"/>
    </source>
</evidence>
<dbReference type="SUPFAM" id="SSF58104">
    <property type="entry name" value="Methyl-accepting chemotaxis protein (MCP) signaling domain"/>
    <property type="match status" value="1"/>
</dbReference>
<reference evidence="9" key="1">
    <citation type="journal article" date="2012" name="J. Bacteriol.">
        <title>Genome sequences of type strains of seven species of the marine bacterium Pseudoalteromonas.</title>
        <authorList>
            <person name="Xie B.B."/>
            <person name="Shu Y.L."/>
            <person name="Qin Q.L."/>
            <person name="Rong J.C."/>
            <person name="Zhang X.Y."/>
            <person name="Chen X.L."/>
            <person name="Shi M."/>
            <person name="He H.L."/>
            <person name="Zhou B.C."/>
            <person name="Zhang Y.Z."/>
        </authorList>
    </citation>
    <scope>NUCLEOTIDE SEQUENCE</scope>
    <source>
        <strain evidence="9">DSM 8771</strain>
    </source>
</reference>
<comment type="caution">
    <text evidence="9">The sequence shown here is derived from an EMBL/GenBank/DDBJ whole genome shotgun (WGS) entry which is preliminary data.</text>
</comment>
<sequence length="641" mass="70417">MRVSSFTRLLAILLALASVFLAGVLFWASNVLSTLDTQNTAYTQLKNTILIDLEDSIESYLKAGDSQYLGQSSQIIGEIKSESLSILPESVGTHISEQLDMLDADINGKYRALGKLSGNEMALLDNALRQMAGSASSLISYTLKAQPHSLSAQYFSLTSDYYAQVSNLGIYTYQLNAHFDPSTEASLQQTINSLKTLARKLEDLENLGVMSEVDEDELFFGAEAEDLAEEIKAELVSWPKRFDRDLQSTLVQAKQRQQGMDALRADIKRVADIMLSAEQALKNEQSELKEQVLLIFGVAIGLLVILAVGVYVMQFNQVLTPLRQLRDGFADLIESKELKNIHSKNANTELGEIATYFNQLIDQQRNEAQERSHMLEVINDFMQQMSNNLAQIGRQSDTTYDQVEQTETMLVTIKAMGGEVNDINTQVSDNASSTHKAMMQSVQFADAMLSASSETQSRVEQGLASLNELLNGVSDVGKVIEMIRTIAEQTNLLALNAAIESARAGEHGRGFAVVADEVRKLAQQTQDSLSDINQQLSVLGENSEKVSTQISALAEDAQLQTSHAHELKRNSEGVATSAQSANHVADNAMELAQQQSGLLDNFSIAMSQMKQQVNGSGQQITDIQGQLQEQMQRIRTSLGLV</sequence>
<evidence type="ECO:0000256" key="2">
    <source>
        <dbReference type="ARBA" id="ARBA00022692"/>
    </source>
</evidence>
<evidence type="ECO:0000256" key="4">
    <source>
        <dbReference type="ARBA" id="ARBA00023136"/>
    </source>
</evidence>
<feature type="transmembrane region" description="Helical" evidence="7">
    <location>
        <begin position="292"/>
        <end position="313"/>
    </location>
</feature>
<dbReference type="PANTHER" id="PTHR32089:SF119">
    <property type="entry name" value="METHYL-ACCEPTING CHEMOTAXIS PROTEIN CTPL"/>
    <property type="match status" value="1"/>
</dbReference>
<evidence type="ECO:0000256" key="6">
    <source>
        <dbReference type="PROSITE-ProRule" id="PRU00284"/>
    </source>
</evidence>
<dbReference type="GO" id="GO:0007165">
    <property type="term" value="P:signal transduction"/>
    <property type="evidence" value="ECO:0007669"/>
    <property type="project" value="UniProtKB-KW"/>
</dbReference>
<evidence type="ECO:0000313" key="10">
    <source>
        <dbReference type="Proteomes" id="UP000016487"/>
    </source>
</evidence>
<evidence type="ECO:0000256" key="3">
    <source>
        <dbReference type="ARBA" id="ARBA00022989"/>
    </source>
</evidence>
<evidence type="ECO:0000256" key="5">
    <source>
        <dbReference type="ARBA" id="ARBA00023224"/>
    </source>
</evidence>
<keyword evidence="4 7" id="KW-0472">Membrane</keyword>
<dbReference type="GO" id="GO:0016020">
    <property type="term" value="C:membrane"/>
    <property type="evidence" value="ECO:0007669"/>
    <property type="project" value="UniProtKB-SubCell"/>
</dbReference>
<gene>
    <name evidence="9" type="ORF">PCIT_a2386</name>
</gene>
<name>A0AAD4AJN8_9GAMM</name>
<comment type="subcellular location">
    <subcellularLocation>
        <location evidence="1">Membrane</location>
        <topology evidence="1">Multi-pass membrane protein</topology>
    </subcellularLocation>
</comment>
<feature type="domain" description="Methyl-accepting transducer" evidence="8">
    <location>
        <begin position="374"/>
        <end position="610"/>
    </location>
</feature>
<dbReference type="AlphaFoldDB" id="A0AAD4AJN8"/>
<evidence type="ECO:0000313" key="9">
    <source>
        <dbReference type="EMBL" id="KAF7772332.1"/>
    </source>
</evidence>
<dbReference type="Pfam" id="PF00015">
    <property type="entry name" value="MCPsignal"/>
    <property type="match status" value="1"/>
</dbReference>
<dbReference type="PANTHER" id="PTHR32089">
    <property type="entry name" value="METHYL-ACCEPTING CHEMOTAXIS PROTEIN MCPB"/>
    <property type="match status" value="1"/>
</dbReference>
<keyword evidence="2 7" id="KW-0812">Transmembrane</keyword>
<dbReference type="SMART" id="SM00283">
    <property type="entry name" value="MA"/>
    <property type="match status" value="1"/>
</dbReference>
<dbReference type="Proteomes" id="UP000016487">
    <property type="component" value="Unassembled WGS sequence"/>
</dbReference>
<dbReference type="EMBL" id="AHBZ03000015">
    <property type="protein sequence ID" value="KAF7772332.1"/>
    <property type="molecule type" value="Genomic_DNA"/>
</dbReference>
<dbReference type="InterPro" id="IPR004089">
    <property type="entry name" value="MCPsignal_dom"/>
</dbReference>
<protein>
    <recommendedName>
        <fullName evidence="8">Methyl-accepting transducer domain-containing protein</fullName>
    </recommendedName>
</protein>
<keyword evidence="5 6" id="KW-0807">Transducer</keyword>
<dbReference type="PROSITE" id="PS50111">
    <property type="entry name" value="CHEMOTAXIS_TRANSDUC_2"/>
    <property type="match status" value="1"/>
</dbReference>
<organism evidence="9 10">
    <name type="scientific">Pseudoalteromonas citrea</name>
    <dbReference type="NCBI Taxonomy" id="43655"/>
    <lineage>
        <taxon>Bacteria</taxon>
        <taxon>Pseudomonadati</taxon>
        <taxon>Pseudomonadota</taxon>
        <taxon>Gammaproteobacteria</taxon>
        <taxon>Alteromonadales</taxon>
        <taxon>Pseudoalteromonadaceae</taxon>
        <taxon>Pseudoalteromonas</taxon>
    </lineage>
</organism>
<dbReference type="RefSeq" id="WP_010363653.1">
    <property type="nucleotide sequence ID" value="NZ_AHBZ03000015.1"/>
</dbReference>
<reference evidence="9" key="2">
    <citation type="submission" date="2015-03" db="EMBL/GenBank/DDBJ databases">
        <title>Genome sequence of Pseudoalteromonas citrea.</title>
        <authorList>
            <person name="Xie B.-B."/>
            <person name="Rong J.-C."/>
            <person name="Qin Q.-L."/>
            <person name="Zhang Y.-Z."/>
        </authorList>
    </citation>
    <scope>NUCLEOTIDE SEQUENCE</scope>
    <source>
        <strain evidence="9">DSM 8771</strain>
    </source>
</reference>
<evidence type="ECO:0000256" key="7">
    <source>
        <dbReference type="SAM" id="Phobius"/>
    </source>
</evidence>
<keyword evidence="3 7" id="KW-1133">Transmembrane helix</keyword>